<evidence type="ECO:0000313" key="5">
    <source>
        <dbReference type="Proteomes" id="UP001565368"/>
    </source>
</evidence>
<accession>A0ABR3Q988</accession>
<dbReference type="InterPro" id="IPR041177">
    <property type="entry name" value="GEN1_C"/>
</dbReference>
<reference evidence="4 5" key="1">
    <citation type="submission" date="2023-08" db="EMBL/GenBank/DDBJ databases">
        <title>Annotated Genome Sequence of Vanrija albida AlHP1.</title>
        <authorList>
            <person name="Herzog R."/>
        </authorList>
    </citation>
    <scope>NUCLEOTIDE SEQUENCE [LARGE SCALE GENOMIC DNA]</scope>
    <source>
        <strain evidence="4 5">AlHP1</strain>
    </source>
</reference>
<dbReference type="RefSeq" id="XP_069211151.1">
    <property type="nucleotide sequence ID" value="XM_069350765.1"/>
</dbReference>
<keyword evidence="5" id="KW-1185">Reference proteome</keyword>
<feature type="region of interest" description="Disordered" evidence="1">
    <location>
        <begin position="394"/>
        <end position="452"/>
    </location>
</feature>
<feature type="domain" description="XPG N-terminal" evidence="3">
    <location>
        <begin position="1"/>
        <end position="112"/>
    </location>
</feature>
<sequence>MGVPGLWDLIRPAAVRTSLSALAREAFLSNSNGQRAFVIGIDASLWIFHAQSTQAGSNPFLRTLFYKIAALLQHPLLPLFVFDGPNKPQFKRGQKVTGQFGRNDFQSRQFKQLLDACGLEWWNAPGEAEAELALMNRQGKIDAVLSDDVDTLLFGAKCLIRNNSPTLSGTRSNATQVDQRHYEMFTASDILKHLDADGSALSTEEDLRRAMVLIALLGGGDYVPEGVFQFGPKISLGLAHAGCADFLRHYEKDRNISAARLDSAKRRIEEELRTNSGGYVGRRYKTRAEALQATSGSTVFPATSLESYLNPVTSGVDPQKGWPGFGIGPASQTRGLARNTGRGDIEGMARACETYFEWGTVDAVCKKFAGEAVNLFGADIVTAARQRLLAVDKISTPSRPARSRAPPTPPDDASSPHRITSFFRTSLPSSRRMPRVDSSKPSHLCKIHSSRKEPTSDDITEYRLSFRTDYFAQRCRSAMDGTRLDPSQLTATQRSSMGLVEEGRSAADAAPLKEETRMWVPDYLLQSAWPVIVSSYDEELAAKEAAKSAPKGRGRTKKAPPAKPRQEDSDAFVAFFKSPPKARGSSRSRRQDGSDSLPSPESVGRELSEVPSQSEPRLARRVSPPQRLGARSQAAASTSPILFIDDRTPERETSRRRSATAQSNQTGSAVDPITIDFSSGEELTPVNSSQGCGCGHAFISRCFSGLVDRSYWTSRSVQRVCALARRLPRFARHAISNSSWAIRTSHLGHKSRRCYPTWRSTIRKVIQWDRYGITGDCITARLCSCVGTGRYCHPARPSPQANFALHVHGHHRFADQLTRFITGIESQPLYRGQHLGPFRDELPRLANVGLCCKLARLTDVDLSGALFNRPTFSSNCSGSSGIDSG</sequence>
<comment type="caution">
    <text evidence="4">The sequence shown here is derived from an EMBL/GenBank/DDBJ whole genome shotgun (WGS) entry which is preliminary data.</text>
</comment>
<evidence type="ECO:0000313" key="4">
    <source>
        <dbReference type="EMBL" id="KAL1411207.1"/>
    </source>
</evidence>
<protein>
    <recommendedName>
        <fullName evidence="6">XPG-I domain-containing protein</fullName>
    </recommendedName>
</protein>
<feature type="region of interest" description="Disordered" evidence="1">
    <location>
        <begin position="544"/>
        <end position="671"/>
    </location>
</feature>
<dbReference type="SMART" id="SM00485">
    <property type="entry name" value="XPGN"/>
    <property type="match status" value="1"/>
</dbReference>
<dbReference type="Pfam" id="PF00752">
    <property type="entry name" value="XPG_N"/>
    <property type="match status" value="1"/>
</dbReference>
<evidence type="ECO:0000256" key="1">
    <source>
        <dbReference type="SAM" id="MobiDB-lite"/>
    </source>
</evidence>
<feature type="compositionally biased region" description="Basic residues" evidence="1">
    <location>
        <begin position="550"/>
        <end position="560"/>
    </location>
</feature>
<organism evidence="4 5">
    <name type="scientific">Vanrija albida</name>
    <dbReference type="NCBI Taxonomy" id="181172"/>
    <lineage>
        <taxon>Eukaryota</taxon>
        <taxon>Fungi</taxon>
        <taxon>Dikarya</taxon>
        <taxon>Basidiomycota</taxon>
        <taxon>Agaricomycotina</taxon>
        <taxon>Tremellomycetes</taxon>
        <taxon>Trichosporonales</taxon>
        <taxon>Trichosporonaceae</taxon>
        <taxon>Vanrija</taxon>
    </lineage>
</organism>
<name>A0ABR3Q988_9TREE</name>
<dbReference type="SMART" id="SM00484">
    <property type="entry name" value="XPGI"/>
    <property type="match status" value="1"/>
</dbReference>
<dbReference type="PRINTS" id="PR00853">
    <property type="entry name" value="XPGRADSUPER"/>
</dbReference>
<feature type="compositionally biased region" description="Basic and acidic residues" evidence="1">
    <location>
        <begin position="644"/>
        <end position="655"/>
    </location>
</feature>
<dbReference type="EMBL" id="JBBXJM010000002">
    <property type="protein sequence ID" value="KAL1411207.1"/>
    <property type="molecule type" value="Genomic_DNA"/>
</dbReference>
<dbReference type="PANTHER" id="PTHR11081:SF75">
    <property type="entry name" value="ENDONUCLEASE, PUTATIVE (AFU_ORTHOLOGUE AFUA_3G13260)-RELATED"/>
    <property type="match status" value="1"/>
</dbReference>
<dbReference type="CDD" id="cd09870">
    <property type="entry name" value="PIN_YEN1"/>
    <property type="match status" value="1"/>
</dbReference>
<dbReference type="InterPro" id="IPR006085">
    <property type="entry name" value="XPG_DNA_repair_N"/>
</dbReference>
<dbReference type="PANTHER" id="PTHR11081">
    <property type="entry name" value="FLAP ENDONUCLEASE FAMILY MEMBER"/>
    <property type="match status" value="1"/>
</dbReference>
<proteinExistence type="predicted"/>
<evidence type="ECO:0000259" key="3">
    <source>
        <dbReference type="SMART" id="SM00485"/>
    </source>
</evidence>
<dbReference type="SUPFAM" id="SSF88723">
    <property type="entry name" value="PIN domain-like"/>
    <property type="match status" value="1"/>
</dbReference>
<evidence type="ECO:0008006" key="6">
    <source>
        <dbReference type="Google" id="ProtNLM"/>
    </source>
</evidence>
<dbReference type="Pfam" id="PF00867">
    <property type="entry name" value="XPG_I"/>
    <property type="match status" value="1"/>
</dbReference>
<dbReference type="Pfam" id="PF18380">
    <property type="entry name" value="GEN1_C"/>
    <property type="match status" value="1"/>
</dbReference>
<dbReference type="InterPro" id="IPR029060">
    <property type="entry name" value="PIN-like_dom_sf"/>
</dbReference>
<dbReference type="Proteomes" id="UP001565368">
    <property type="component" value="Unassembled WGS sequence"/>
</dbReference>
<dbReference type="InterPro" id="IPR006086">
    <property type="entry name" value="XPG-I_dom"/>
</dbReference>
<gene>
    <name evidence="4" type="ORF">Q8F55_002158</name>
</gene>
<dbReference type="Gene3D" id="3.40.50.1010">
    <property type="entry name" value="5'-nuclease"/>
    <property type="match status" value="2"/>
</dbReference>
<dbReference type="InterPro" id="IPR006084">
    <property type="entry name" value="XPG/Rad2"/>
</dbReference>
<dbReference type="GeneID" id="95983201"/>
<feature type="domain" description="XPG-I" evidence="2">
    <location>
        <begin position="115"/>
        <end position="196"/>
    </location>
</feature>
<evidence type="ECO:0000259" key="2">
    <source>
        <dbReference type="SMART" id="SM00484"/>
    </source>
</evidence>
<feature type="compositionally biased region" description="Low complexity" evidence="1">
    <location>
        <begin position="395"/>
        <end position="405"/>
    </location>
</feature>